<evidence type="ECO:0000313" key="1">
    <source>
        <dbReference type="EMBL" id="JAD71730.1"/>
    </source>
</evidence>
<reference evidence="1" key="1">
    <citation type="submission" date="2014-09" db="EMBL/GenBank/DDBJ databases">
        <authorList>
            <person name="Magalhaes I.L.F."/>
            <person name="Oliveira U."/>
            <person name="Santos F.R."/>
            <person name="Vidigal T.H.D.A."/>
            <person name="Brescovit A.D."/>
            <person name="Santos A.J."/>
        </authorList>
    </citation>
    <scope>NUCLEOTIDE SEQUENCE</scope>
    <source>
        <tissue evidence="1">Shoot tissue taken approximately 20 cm above the soil surface</tissue>
    </source>
</reference>
<name>A0A0A9CEC3_ARUDO</name>
<sequence>MSRGASGKQPAAL</sequence>
<protein>
    <submittedName>
        <fullName evidence="1">Uncharacterized protein</fullName>
    </submittedName>
</protein>
<dbReference type="EMBL" id="GBRH01226165">
    <property type="protein sequence ID" value="JAD71730.1"/>
    <property type="molecule type" value="Transcribed_RNA"/>
</dbReference>
<reference evidence="1" key="2">
    <citation type="journal article" date="2015" name="Data Brief">
        <title>Shoot transcriptome of the giant reed, Arundo donax.</title>
        <authorList>
            <person name="Barrero R.A."/>
            <person name="Guerrero F.D."/>
            <person name="Moolhuijzen P."/>
            <person name="Goolsby J.A."/>
            <person name="Tidwell J."/>
            <person name="Bellgard S.E."/>
            <person name="Bellgard M.I."/>
        </authorList>
    </citation>
    <scope>NUCLEOTIDE SEQUENCE</scope>
    <source>
        <tissue evidence="1">Shoot tissue taken approximately 20 cm above the soil surface</tissue>
    </source>
</reference>
<accession>A0A0A9CEC3</accession>
<organism evidence="1">
    <name type="scientific">Arundo donax</name>
    <name type="common">Giant reed</name>
    <name type="synonym">Donax arundinaceus</name>
    <dbReference type="NCBI Taxonomy" id="35708"/>
    <lineage>
        <taxon>Eukaryota</taxon>
        <taxon>Viridiplantae</taxon>
        <taxon>Streptophyta</taxon>
        <taxon>Embryophyta</taxon>
        <taxon>Tracheophyta</taxon>
        <taxon>Spermatophyta</taxon>
        <taxon>Magnoliopsida</taxon>
        <taxon>Liliopsida</taxon>
        <taxon>Poales</taxon>
        <taxon>Poaceae</taxon>
        <taxon>PACMAD clade</taxon>
        <taxon>Arundinoideae</taxon>
        <taxon>Arundineae</taxon>
        <taxon>Arundo</taxon>
    </lineage>
</organism>
<proteinExistence type="predicted"/>